<reference evidence="3" key="1">
    <citation type="submission" date="2017-09" db="EMBL/GenBank/DDBJ databases">
        <title>The complete genome of Sulfurospirillum sp. JPD-1.</title>
        <authorList>
            <person name="Goris T."/>
        </authorList>
    </citation>
    <scope>NUCLEOTIDE SEQUENCE [LARGE SCALE GENOMIC DNA]</scope>
    <source>
        <strain evidence="3">JPD-1</strain>
    </source>
</reference>
<sequence>MQTLSYNTIIARSKKHLFGEMVGSNPSSKEGDGYDFSQIRPYMYGDNVKRIDWKQSTKTGQIQLRSFFEEKEITVYVLGLMSGSIHFGIDRMKQEVMAEVVALLGFSAIKNSDFFSLALLSDKLLYESLLSKKEAMIREATYKTLQSPVIAQQLNWNFIQHYALHRIKKPSLLFILSDFFEMPILDAIAKKHSVVVIKIRDHFEEKPTALGSLSIKDPTSLREEKVMLDAAIIKAYTVRQEQFDQHLQGYFKKQGIAQISLYTNEDPYIKLSSILREM</sequence>
<proteinExistence type="predicted"/>
<dbReference type="Proteomes" id="UP000217349">
    <property type="component" value="Chromosome"/>
</dbReference>
<dbReference type="KEGG" id="sulj:SJPD1_0268"/>
<evidence type="ECO:0000313" key="3">
    <source>
        <dbReference type="Proteomes" id="UP000217349"/>
    </source>
</evidence>
<name>A0A290HA94_9BACT</name>
<dbReference type="AlphaFoldDB" id="A0A290HA94"/>
<dbReference type="RefSeq" id="WP_096045625.1">
    <property type="nucleotide sequence ID" value="NZ_CP023275.1"/>
</dbReference>
<gene>
    <name evidence="2" type="ORF">SJPD1_0268</name>
</gene>
<dbReference type="PANTHER" id="PTHR33608:SF6">
    <property type="entry name" value="BLL2464 PROTEIN"/>
    <property type="match status" value="1"/>
</dbReference>
<dbReference type="InterPro" id="IPR002881">
    <property type="entry name" value="DUF58"/>
</dbReference>
<dbReference type="PANTHER" id="PTHR33608">
    <property type="entry name" value="BLL2464 PROTEIN"/>
    <property type="match status" value="1"/>
</dbReference>
<dbReference type="EMBL" id="CP023275">
    <property type="protein sequence ID" value="ATB68397.1"/>
    <property type="molecule type" value="Genomic_DNA"/>
</dbReference>
<protein>
    <recommendedName>
        <fullName evidence="1">DUF58 domain-containing protein</fullName>
    </recommendedName>
</protein>
<accession>A0A290HA94</accession>
<feature type="domain" description="DUF58" evidence="1">
    <location>
        <begin position="38"/>
        <end position="236"/>
    </location>
</feature>
<evidence type="ECO:0000313" key="2">
    <source>
        <dbReference type="EMBL" id="ATB68397.1"/>
    </source>
</evidence>
<organism evidence="2 3">
    <name type="scientific">Sulfurospirillum diekertiae</name>
    <dbReference type="NCBI Taxonomy" id="1854492"/>
    <lineage>
        <taxon>Bacteria</taxon>
        <taxon>Pseudomonadati</taxon>
        <taxon>Campylobacterota</taxon>
        <taxon>Epsilonproteobacteria</taxon>
        <taxon>Campylobacterales</taxon>
        <taxon>Sulfurospirillaceae</taxon>
        <taxon>Sulfurospirillum</taxon>
    </lineage>
</organism>
<evidence type="ECO:0000259" key="1">
    <source>
        <dbReference type="Pfam" id="PF01882"/>
    </source>
</evidence>
<dbReference type="Pfam" id="PF01882">
    <property type="entry name" value="DUF58"/>
    <property type="match status" value="1"/>
</dbReference>